<organism evidence="2 3">
    <name type="scientific">Ferrithrix thermotolerans DSM 19514</name>
    <dbReference type="NCBI Taxonomy" id="1121881"/>
    <lineage>
        <taxon>Bacteria</taxon>
        <taxon>Bacillati</taxon>
        <taxon>Actinomycetota</taxon>
        <taxon>Acidimicrobiia</taxon>
        <taxon>Acidimicrobiales</taxon>
        <taxon>Acidimicrobiaceae</taxon>
        <taxon>Ferrithrix</taxon>
    </lineage>
</organism>
<evidence type="ECO:0000313" key="3">
    <source>
        <dbReference type="Proteomes" id="UP000184295"/>
    </source>
</evidence>
<dbReference type="Gene3D" id="3.30.1050.10">
    <property type="entry name" value="SCP2 sterol-binding domain"/>
    <property type="match status" value="1"/>
</dbReference>
<keyword evidence="3" id="KW-1185">Reference proteome</keyword>
<name>A0A1M4S711_9ACTN</name>
<gene>
    <name evidence="2" type="ORF">SAMN02745225_00138</name>
</gene>
<evidence type="ECO:0000313" key="2">
    <source>
        <dbReference type="EMBL" id="SHE27971.1"/>
    </source>
</evidence>
<proteinExistence type="predicted"/>
<evidence type="ECO:0000259" key="1">
    <source>
        <dbReference type="Pfam" id="PF02036"/>
    </source>
</evidence>
<accession>A0A1M4S711</accession>
<reference evidence="3" key="1">
    <citation type="submission" date="2016-11" db="EMBL/GenBank/DDBJ databases">
        <authorList>
            <person name="Varghese N."/>
            <person name="Submissions S."/>
        </authorList>
    </citation>
    <scope>NUCLEOTIDE SEQUENCE [LARGE SCALE GENOMIC DNA]</scope>
    <source>
        <strain evidence="3">DSM 19514</strain>
    </source>
</reference>
<dbReference type="OrthoDB" id="5184731at2"/>
<dbReference type="Proteomes" id="UP000184295">
    <property type="component" value="Unassembled WGS sequence"/>
</dbReference>
<dbReference type="InterPro" id="IPR036527">
    <property type="entry name" value="SCP2_sterol-bd_dom_sf"/>
</dbReference>
<feature type="domain" description="SCP2" evidence="1">
    <location>
        <begin position="22"/>
        <end position="104"/>
    </location>
</feature>
<protein>
    <submittedName>
        <fullName evidence="2">SCP-2 sterol transfer family protein</fullName>
    </submittedName>
</protein>
<dbReference type="EMBL" id="FQUL01000001">
    <property type="protein sequence ID" value="SHE27971.1"/>
    <property type="molecule type" value="Genomic_DNA"/>
</dbReference>
<dbReference type="AlphaFoldDB" id="A0A1M4S711"/>
<dbReference type="RefSeq" id="WP_072787731.1">
    <property type="nucleotide sequence ID" value="NZ_FQUL01000001.1"/>
</dbReference>
<sequence>MGRWLSQQWIEDTKRLGMDMPKQEGMSAAIQYTISNTPSGDVSYAWIVKDGQLIDAYLGECKEPDVTLTIAMSDARSMAKGELDATAAFMQGLIGVEGDMNKLISLLPLTTSKEYQDLEKQLATLTDFEL</sequence>
<dbReference type="InterPro" id="IPR003033">
    <property type="entry name" value="SCP2_sterol-bd_dom"/>
</dbReference>
<dbReference type="SUPFAM" id="SSF55718">
    <property type="entry name" value="SCP-like"/>
    <property type="match status" value="1"/>
</dbReference>
<dbReference type="Pfam" id="PF02036">
    <property type="entry name" value="SCP2"/>
    <property type="match status" value="1"/>
</dbReference>